<gene>
    <name evidence="1" type="primary">A08p005000.1_BraROA</name>
    <name evidence="1" type="ORF">IGI04_029629</name>
</gene>
<dbReference type="Proteomes" id="UP000823674">
    <property type="component" value="Chromosome A08"/>
</dbReference>
<protein>
    <submittedName>
        <fullName evidence="1">Uncharacterized protein</fullName>
    </submittedName>
</protein>
<evidence type="ECO:0000313" key="2">
    <source>
        <dbReference type="Proteomes" id="UP000823674"/>
    </source>
</evidence>
<keyword evidence="2" id="KW-1185">Reference proteome</keyword>
<name>A0ABQ7LNE0_BRACM</name>
<sequence>MHWSIEKSHRSIGPARAEFTWMQITRFGLQSRYTYVDDKKIKKVKVHKVIEGDWEIWGGELHKAQ</sequence>
<organism evidence="1 2">
    <name type="scientific">Brassica rapa subsp. trilocularis</name>
    <dbReference type="NCBI Taxonomy" id="1813537"/>
    <lineage>
        <taxon>Eukaryota</taxon>
        <taxon>Viridiplantae</taxon>
        <taxon>Streptophyta</taxon>
        <taxon>Embryophyta</taxon>
        <taxon>Tracheophyta</taxon>
        <taxon>Spermatophyta</taxon>
        <taxon>Magnoliopsida</taxon>
        <taxon>eudicotyledons</taxon>
        <taxon>Gunneridae</taxon>
        <taxon>Pentapetalae</taxon>
        <taxon>rosids</taxon>
        <taxon>malvids</taxon>
        <taxon>Brassicales</taxon>
        <taxon>Brassicaceae</taxon>
        <taxon>Brassiceae</taxon>
        <taxon>Brassica</taxon>
    </lineage>
</organism>
<reference evidence="1 2" key="1">
    <citation type="submission" date="2021-03" db="EMBL/GenBank/DDBJ databases">
        <authorList>
            <person name="King G.J."/>
            <person name="Bancroft I."/>
            <person name="Baten A."/>
            <person name="Bloomfield J."/>
            <person name="Borpatragohain P."/>
            <person name="He Z."/>
            <person name="Irish N."/>
            <person name="Irwin J."/>
            <person name="Liu K."/>
            <person name="Mauleon R.P."/>
            <person name="Moore J."/>
            <person name="Morris R."/>
            <person name="Ostergaard L."/>
            <person name="Wang B."/>
            <person name="Wells R."/>
        </authorList>
    </citation>
    <scope>NUCLEOTIDE SEQUENCE [LARGE SCALE GENOMIC DNA]</scope>
    <source>
        <strain evidence="1">R-o-18</strain>
        <tissue evidence="1">Leaf</tissue>
    </source>
</reference>
<accession>A0ABQ7LNE0</accession>
<proteinExistence type="predicted"/>
<dbReference type="EMBL" id="JADBGQ010000007">
    <property type="protein sequence ID" value="KAG5388088.1"/>
    <property type="molecule type" value="Genomic_DNA"/>
</dbReference>
<evidence type="ECO:0000313" key="1">
    <source>
        <dbReference type="EMBL" id="KAG5388088.1"/>
    </source>
</evidence>
<comment type="caution">
    <text evidence="1">The sequence shown here is derived from an EMBL/GenBank/DDBJ whole genome shotgun (WGS) entry which is preliminary data.</text>
</comment>